<dbReference type="EMBL" id="JASGBH010000001">
    <property type="protein sequence ID" value="MDI9232218.1"/>
    <property type="molecule type" value="Genomic_DNA"/>
</dbReference>
<comment type="caution">
    <text evidence="1">The sequence shown here is derived from an EMBL/GenBank/DDBJ whole genome shotgun (WGS) entry which is preliminary data.</text>
</comment>
<sequence>MDLSALHSSSPQVGDVVAINHISLSGGGSVRDAAHVLNLTTSDVLALGVKNSFISNGHVQMRIDGDAADKVVLDDLLGGSTYAWTASKQTINGSAYHVYSNADLGLDLLVQQAVTVTLV</sequence>
<organism evidence="1 2">
    <name type="scientific">Limnohabitans lacus</name>
    <dbReference type="NCBI Taxonomy" id="3045173"/>
    <lineage>
        <taxon>Bacteria</taxon>
        <taxon>Pseudomonadati</taxon>
        <taxon>Pseudomonadota</taxon>
        <taxon>Betaproteobacteria</taxon>
        <taxon>Burkholderiales</taxon>
        <taxon>Comamonadaceae</taxon>
        <taxon>Limnohabitans</taxon>
    </lineage>
</organism>
<evidence type="ECO:0000313" key="2">
    <source>
        <dbReference type="Proteomes" id="UP001431902"/>
    </source>
</evidence>
<proteinExistence type="predicted"/>
<keyword evidence="2" id="KW-1185">Reference proteome</keyword>
<accession>A0ABT6X2M0</accession>
<reference evidence="1" key="1">
    <citation type="submission" date="2023-05" db="EMBL/GenBank/DDBJ databases">
        <title>Limnohabitans sp. strain HM2-2 Genome sequencing and assembly.</title>
        <authorList>
            <person name="Jung Y."/>
        </authorList>
    </citation>
    <scope>NUCLEOTIDE SEQUENCE</scope>
    <source>
        <strain evidence="1">HM2-2</strain>
    </source>
</reference>
<gene>
    <name evidence="1" type="ORF">QLQ16_00015</name>
</gene>
<evidence type="ECO:0000313" key="1">
    <source>
        <dbReference type="EMBL" id="MDI9232218.1"/>
    </source>
</evidence>
<dbReference type="Proteomes" id="UP001431902">
    <property type="component" value="Unassembled WGS sequence"/>
</dbReference>
<protein>
    <submittedName>
        <fullName evidence="1">Uncharacterized protein</fullName>
    </submittedName>
</protein>
<name>A0ABT6X2M0_9BURK</name>